<dbReference type="Pfam" id="PF02836">
    <property type="entry name" value="Glyco_hydro_2_C"/>
    <property type="match status" value="1"/>
</dbReference>
<dbReference type="PROSITE" id="PS00608">
    <property type="entry name" value="GLYCOSYL_HYDROL_F2_2"/>
    <property type="match status" value="1"/>
</dbReference>
<dbReference type="InterPro" id="IPR013783">
    <property type="entry name" value="Ig-like_fold"/>
</dbReference>
<dbReference type="FunFam" id="2.60.40.10:FF:000680">
    <property type="entry name" value="Beta-galactosidase"/>
    <property type="match status" value="1"/>
</dbReference>
<gene>
    <name evidence="11" type="ORF">EV207_12443</name>
</gene>
<feature type="chain" id="PRO_5020930568" description="Beta-galactosidase" evidence="9">
    <location>
        <begin position="27"/>
        <end position="1059"/>
    </location>
</feature>
<protein>
    <recommendedName>
        <fullName evidence="4 8">Beta-galactosidase</fullName>
        <ecNumber evidence="3 8">3.2.1.23</ecNumber>
    </recommendedName>
    <alternativeName>
        <fullName evidence="7 8">Lactase</fullName>
    </alternativeName>
</protein>
<dbReference type="SUPFAM" id="SSF51445">
    <property type="entry name" value="(Trans)glycosidases"/>
    <property type="match status" value="1"/>
</dbReference>
<dbReference type="Gene3D" id="2.70.98.10">
    <property type="match status" value="1"/>
</dbReference>
<evidence type="ECO:0000259" key="10">
    <source>
        <dbReference type="SMART" id="SM01038"/>
    </source>
</evidence>
<dbReference type="GO" id="GO:0030246">
    <property type="term" value="F:carbohydrate binding"/>
    <property type="evidence" value="ECO:0007669"/>
    <property type="project" value="InterPro"/>
</dbReference>
<dbReference type="InterPro" id="IPR011013">
    <property type="entry name" value="Gal_mutarotase_sf_dom"/>
</dbReference>
<dbReference type="SUPFAM" id="SSF49785">
    <property type="entry name" value="Galactose-binding domain-like"/>
    <property type="match status" value="1"/>
</dbReference>
<dbReference type="InterPro" id="IPR006104">
    <property type="entry name" value="Glyco_hydro_2_N"/>
</dbReference>
<evidence type="ECO:0000256" key="7">
    <source>
        <dbReference type="ARBA" id="ARBA00032230"/>
    </source>
</evidence>
<dbReference type="InterPro" id="IPR023232">
    <property type="entry name" value="Glyco_hydro_2_AS"/>
</dbReference>
<proteinExistence type="inferred from homology"/>
<dbReference type="InterPro" id="IPR023230">
    <property type="entry name" value="Glyco_hydro_2_CS"/>
</dbReference>
<evidence type="ECO:0000256" key="9">
    <source>
        <dbReference type="SAM" id="SignalP"/>
    </source>
</evidence>
<dbReference type="InterPro" id="IPR008979">
    <property type="entry name" value="Galactose-bd-like_sf"/>
</dbReference>
<dbReference type="SMART" id="SM01038">
    <property type="entry name" value="Bgal_small_N"/>
    <property type="match status" value="1"/>
</dbReference>
<dbReference type="SUPFAM" id="SSF49303">
    <property type="entry name" value="beta-Galactosidase/glucuronidase domain"/>
    <property type="match status" value="2"/>
</dbReference>
<dbReference type="InterPro" id="IPR032312">
    <property type="entry name" value="LacZ_4"/>
</dbReference>
<dbReference type="PANTHER" id="PTHR46323">
    <property type="entry name" value="BETA-GALACTOSIDASE"/>
    <property type="match status" value="1"/>
</dbReference>
<keyword evidence="6 8" id="KW-0326">Glycosidase</keyword>
<dbReference type="InterPro" id="IPR036156">
    <property type="entry name" value="Beta-gal/glucu_dom_sf"/>
</dbReference>
<keyword evidence="5 8" id="KW-0378">Hydrolase</keyword>
<evidence type="ECO:0000256" key="4">
    <source>
        <dbReference type="ARBA" id="ARBA00013303"/>
    </source>
</evidence>
<dbReference type="PRINTS" id="PR00132">
    <property type="entry name" value="GLHYDRLASE2"/>
</dbReference>
<dbReference type="Pfam" id="PF16353">
    <property type="entry name" value="LacZ_4"/>
    <property type="match status" value="1"/>
</dbReference>
<dbReference type="Proteomes" id="UP000295416">
    <property type="component" value="Unassembled WGS sequence"/>
</dbReference>
<feature type="signal peptide" evidence="9">
    <location>
        <begin position="1"/>
        <end position="26"/>
    </location>
</feature>
<dbReference type="Pfam" id="PF02929">
    <property type="entry name" value="Bgal_small_N"/>
    <property type="match status" value="1"/>
</dbReference>
<dbReference type="InterPro" id="IPR017853">
    <property type="entry name" value="GH"/>
</dbReference>
<dbReference type="Pfam" id="PF02837">
    <property type="entry name" value="Glyco_hydro_2_N"/>
    <property type="match status" value="1"/>
</dbReference>
<dbReference type="AlphaFoldDB" id="A0A4R2NSU2"/>
<dbReference type="Gene3D" id="2.60.40.10">
    <property type="entry name" value="Immunoglobulins"/>
    <property type="match status" value="2"/>
</dbReference>
<dbReference type="EC" id="3.2.1.23" evidence="3 8"/>
<dbReference type="PANTHER" id="PTHR46323:SF2">
    <property type="entry name" value="BETA-GALACTOSIDASE"/>
    <property type="match status" value="1"/>
</dbReference>
<comment type="caution">
    <text evidence="11">The sequence shown here is derived from an EMBL/GenBank/DDBJ whole genome shotgun (WGS) entry which is preliminary data.</text>
</comment>
<evidence type="ECO:0000256" key="1">
    <source>
        <dbReference type="ARBA" id="ARBA00001412"/>
    </source>
</evidence>
<evidence type="ECO:0000313" key="12">
    <source>
        <dbReference type="Proteomes" id="UP000295416"/>
    </source>
</evidence>
<comment type="similarity">
    <text evidence="2 8">Belongs to the glycosyl hydrolase 2 family.</text>
</comment>
<name>A0A4R2NSU2_9BACL</name>
<dbReference type="InterPro" id="IPR014718">
    <property type="entry name" value="GH-type_carb-bd"/>
</dbReference>
<dbReference type="InterPro" id="IPR004199">
    <property type="entry name" value="B-gal_small/dom_5"/>
</dbReference>
<feature type="domain" description="Beta galactosidase small chain/" evidence="10">
    <location>
        <begin position="770"/>
        <end position="1041"/>
    </location>
</feature>
<sequence length="1059" mass="120879">MFKRCLPFILFFVVCFCFSFTLKAFADDLNEPEWNNNPEIFQVNREPAHATMIPYNKLKPALENDKKQSKNVKSLNGQWFFKWSKNPASRPTNFYKDSYDVSKWNKIKVPSNWQIEGYGDPIYLNVQYPWIGYENPKPPKAPTAYNPVGSYKRTFTVSGNWKDKETYLSFQGVKSAFYLWVNGQKVGYSEDSYTPAEFDISNYLHKGKNTVSVEVYRWSDGSWLEDQDMIDLSGIFRDVYLYSTPKTHIQDFKVTTDLDDQYKNADLNVNVNLAKSTEGGKDVKRVEAMLYDDHNHAVLKRPIKMPISFGNNQKLSVKGEQLMKDPKKWSAEHPNLYTVVLKLVDKSGKAIEYESTKVGFREFDLKDGQMMINGKPIVFKGVNRHETDPYDGQAVSEKRMIQDIKLMKKFNINAVRTSHYPNNPKWLELCDEYGLYVIDEANLESHGVRNTVPASDPEWTAASIDRLQSMVERDKNHPSVLIWSLGNEAGRGTNFKKMADWARQHDPTRLVHYEGDSRWADMESWMYPTVSSVEDYGKSGNDKPLVLVEYAHAMGNSVGNLKEYWDVIDKYLNLQGGFIWDWVEQAIWRPIPGEKTGGYFSFGGDWHDNYPNDDNFEANGLVFPDRKIQPELYEVKKVYQNIKVKPKDLLHGKVNITNQFLFTNLNEYDATWTLKQDDKVVQKGKLAGLNVAPSSSKNITVPIKEPKLKSGAEYWLDINFSLKKDTKWASKGHNVAGAQFKVPYKVPEAIAGTLSKDDKVKVQQDNDKVTVTGQTFKIGFDKQKGTLSSFRYKGDDLIKTGPVPNFWRAPTDNDKGNGMPERTGTWRDAGKNMMVKDVTVNKIGDKAVKITVDGSLPTTQASDYSVAYTIFGNGCVHVENTLDPGPGLPEIPKVGTTLTLPKEFDRITWYGRGPQETYWDRKTGAKVGVFRSNVDDFFVPYLEPQETGNRTDVRWLTMTNENGKGLMAIGMPLINFSAIHYTEGDLEQAHHPYEIPESDQVVLDLDYKQMGVGGDNSWGMRTHPEYTLYADKTYSYSYELEPFDKHAGSPMSVSKHVFK</sequence>
<dbReference type="InterPro" id="IPR006103">
    <property type="entry name" value="Glyco_hydro_2_cat"/>
</dbReference>
<keyword evidence="12" id="KW-1185">Reference proteome</keyword>
<dbReference type="SUPFAM" id="SSF74650">
    <property type="entry name" value="Galactose mutarotase-like"/>
    <property type="match status" value="1"/>
</dbReference>
<dbReference type="Gene3D" id="2.60.120.260">
    <property type="entry name" value="Galactose-binding domain-like"/>
    <property type="match status" value="1"/>
</dbReference>
<dbReference type="EMBL" id="SLXK01000024">
    <property type="protein sequence ID" value="TCP24544.1"/>
    <property type="molecule type" value="Genomic_DNA"/>
</dbReference>
<dbReference type="InterPro" id="IPR006102">
    <property type="entry name" value="Ig-like_GH2"/>
</dbReference>
<evidence type="ECO:0000256" key="2">
    <source>
        <dbReference type="ARBA" id="ARBA00007401"/>
    </source>
</evidence>
<evidence type="ECO:0000256" key="6">
    <source>
        <dbReference type="ARBA" id="ARBA00023295"/>
    </source>
</evidence>
<organism evidence="11 12">
    <name type="scientific">Scopulibacillus darangshiensis</name>
    <dbReference type="NCBI Taxonomy" id="442528"/>
    <lineage>
        <taxon>Bacteria</taxon>
        <taxon>Bacillati</taxon>
        <taxon>Bacillota</taxon>
        <taxon>Bacilli</taxon>
        <taxon>Bacillales</taxon>
        <taxon>Sporolactobacillaceae</taxon>
        <taxon>Scopulibacillus</taxon>
    </lineage>
</organism>
<dbReference type="RefSeq" id="WP_132746964.1">
    <property type="nucleotide sequence ID" value="NZ_SLXK01000024.1"/>
</dbReference>
<evidence type="ECO:0000256" key="8">
    <source>
        <dbReference type="RuleBase" id="RU361154"/>
    </source>
</evidence>
<dbReference type="GO" id="GO:0005990">
    <property type="term" value="P:lactose catabolic process"/>
    <property type="evidence" value="ECO:0007669"/>
    <property type="project" value="TreeGrafter"/>
</dbReference>
<dbReference type="Gene3D" id="3.20.20.80">
    <property type="entry name" value="Glycosidases"/>
    <property type="match status" value="1"/>
</dbReference>
<dbReference type="GO" id="GO:0009341">
    <property type="term" value="C:beta-galactosidase complex"/>
    <property type="evidence" value="ECO:0007669"/>
    <property type="project" value="InterPro"/>
</dbReference>
<reference evidence="11 12" key="1">
    <citation type="submission" date="2019-03" db="EMBL/GenBank/DDBJ databases">
        <title>Genomic Encyclopedia of Type Strains, Phase IV (KMG-IV): sequencing the most valuable type-strain genomes for metagenomic binning, comparative biology and taxonomic classification.</title>
        <authorList>
            <person name="Goeker M."/>
        </authorList>
    </citation>
    <scope>NUCLEOTIDE SEQUENCE [LARGE SCALE GENOMIC DNA]</scope>
    <source>
        <strain evidence="11 12">DSM 19377</strain>
    </source>
</reference>
<dbReference type="GO" id="GO:0004565">
    <property type="term" value="F:beta-galactosidase activity"/>
    <property type="evidence" value="ECO:0007669"/>
    <property type="project" value="UniProtKB-EC"/>
</dbReference>
<evidence type="ECO:0000256" key="3">
    <source>
        <dbReference type="ARBA" id="ARBA00012756"/>
    </source>
</evidence>
<accession>A0A4R2NSU2</accession>
<dbReference type="PROSITE" id="PS00719">
    <property type="entry name" value="GLYCOSYL_HYDROL_F2_1"/>
    <property type="match status" value="1"/>
</dbReference>
<comment type="catalytic activity">
    <reaction evidence="1 8">
        <text>Hydrolysis of terminal non-reducing beta-D-galactose residues in beta-D-galactosides.</text>
        <dbReference type="EC" id="3.2.1.23"/>
    </reaction>
</comment>
<keyword evidence="9" id="KW-0732">Signal</keyword>
<evidence type="ECO:0000256" key="5">
    <source>
        <dbReference type="ARBA" id="ARBA00022801"/>
    </source>
</evidence>
<dbReference type="Pfam" id="PF00703">
    <property type="entry name" value="Glyco_hydro_2"/>
    <property type="match status" value="1"/>
</dbReference>
<dbReference type="OrthoDB" id="9762066at2"/>
<dbReference type="InterPro" id="IPR006101">
    <property type="entry name" value="Glyco_hydro_2"/>
</dbReference>
<dbReference type="InterPro" id="IPR050347">
    <property type="entry name" value="Bact_Beta-galactosidase"/>
</dbReference>
<evidence type="ECO:0000313" key="11">
    <source>
        <dbReference type="EMBL" id="TCP24544.1"/>
    </source>
</evidence>